<dbReference type="InterPro" id="IPR044585">
    <property type="entry name" value="FLZ10/11"/>
</dbReference>
<proteinExistence type="inferred from homology"/>
<keyword evidence="3" id="KW-0862">Zinc</keyword>
<feature type="zinc finger region" description="FLZ-type" evidence="4">
    <location>
        <begin position="320"/>
        <end position="364"/>
    </location>
</feature>
<organism evidence="7 8">
    <name type="scientific">Acer yangbiense</name>
    <dbReference type="NCBI Taxonomy" id="1000413"/>
    <lineage>
        <taxon>Eukaryota</taxon>
        <taxon>Viridiplantae</taxon>
        <taxon>Streptophyta</taxon>
        <taxon>Embryophyta</taxon>
        <taxon>Tracheophyta</taxon>
        <taxon>Spermatophyta</taxon>
        <taxon>Magnoliopsida</taxon>
        <taxon>eudicotyledons</taxon>
        <taxon>Gunneridae</taxon>
        <taxon>Pentapetalae</taxon>
        <taxon>rosids</taxon>
        <taxon>malvids</taxon>
        <taxon>Sapindales</taxon>
        <taxon>Sapindaceae</taxon>
        <taxon>Hippocastanoideae</taxon>
        <taxon>Acereae</taxon>
        <taxon>Acer</taxon>
    </lineage>
</organism>
<name>A0A5C7IID4_9ROSI</name>
<evidence type="ECO:0000256" key="4">
    <source>
        <dbReference type="PROSITE-ProRule" id="PRU01131"/>
    </source>
</evidence>
<dbReference type="PANTHER" id="PTHR46868:SF4">
    <property type="entry name" value="FLZ-TYPE DOMAIN-CONTAINING PROTEIN"/>
    <property type="match status" value="1"/>
</dbReference>
<dbReference type="PANTHER" id="PTHR46868">
    <property type="entry name" value="FCS-LIKE ZINC FINGER 11"/>
    <property type="match status" value="1"/>
</dbReference>
<reference evidence="8" key="1">
    <citation type="journal article" date="2019" name="Gigascience">
        <title>De novo genome assembly of the endangered Acer yangbiense, a plant species with extremely small populations endemic to Yunnan Province, China.</title>
        <authorList>
            <person name="Yang J."/>
            <person name="Wariss H.M."/>
            <person name="Tao L."/>
            <person name="Zhang R."/>
            <person name="Yun Q."/>
            <person name="Hollingsworth P."/>
            <person name="Dao Z."/>
            <person name="Luo G."/>
            <person name="Guo H."/>
            <person name="Ma Y."/>
            <person name="Sun W."/>
        </authorList>
    </citation>
    <scope>NUCLEOTIDE SEQUENCE [LARGE SCALE GENOMIC DNA]</scope>
    <source>
        <strain evidence="8">cv. Malutang</strain>
    </source>
</reference>
<feature type="region of interest" description="Disordered" evidence="5">
    <location>
        <begin position="177"/>
        <end position="213"/>
    </location>
</feature>
<gene>
    <name evidence="7" type="ORF">EZV62_004042</name>
</gene>
<dbReference type="OrthoDB" id="1153198at2759"/>
<evidence type="ECO:0000256" key="1">
    <source>
        <dbReference type="ARBA" id="ARBA00009374"/>
    </source>
</evidence>
<evidence type="ECO:0000259" key="6">
    <source>
        <dbReference type="PROSITE" id="PS51795"/>
    </source>
</evidence>
<sequence>MADSASGTCIQSDTFGLRKIGSSIFGIVGHSSKGSSDSVSSVWSPTSPLDFRSFVNLSNPFSRKFRKCSTQNCHQKRLNCSKVGLGLINSLAEENKSTDGALDSLKRKTIVFGPQVKLSTLISTVNNNGSIYTYKKSNSLPRNYIVSPMLLTKTPNLQLGSSNGDDWEQEDVHLEPEPYESNAPYFPDSSSPSSCLTGSADNQDSSSKTFYSAEKTARRSAPVVIDRGVPVETYSSGPKSSSLPISIGTGQGYVGSLSACEIALSEDYTCITCHGPNPKTTHIFGDCILEGPPVHELANFDRKEVETPQVAKCPAYPSDDFLSFCYLCNKKLERGADIYMYRGEKAFCSIECREEEILAEEEAEKRNNFSNSTPGSSYNADIFIMGLPTIA</sequence>
<dbReference type="EMBL" id="VAHF01000002">
    <property type="protein sequence ID" value="TXG69107.1"/>
    <property type="molecule type" value="Genomic_DNA"/>
</dbReference>
<keyword evidence="8" id="KW-1185">Reference proteome</keyword>
<feature type="compositionally biased region" description="Polar residues" evidence="5">
    <location>
        <begin position="188"/>
        <end position="210"/>
    </location>
</feature>
<dbReference type="AlphaFoldDB" id="A0A5C7IID4"/>
<dbReference type="Proteomes" id="UP000323000">
    <property type="component" value="Chromosome 2"/>
</dbReference>
<evidence type="ECO:0000256" key="2">
    <source>
        <dbReference type="ARBA" id="ARBA00022723"/>
    </source>
</evidence>
<evidence type="ECO:0000313" key="8">
    <source>
        <dbReference type="Proteomes" id="UP000323000"/>
    </source>
</evidence>
<dbReference type="PROSITE" id="PS51795">
    <property type="entry name" value="ZF_FLZ"/>
    <property type="match status" value="1"/>
</dbReference>
<keyword evidence="2" id="KW-0479">Metal-binding</keyword>
<comment type="caution">
    <text evidence="7">The sequence shown here is derived from an EMBL/GenBank/DDBJ whole genome shotgun (WGS) entry which is preliminary data.</text>
</comment>
<comment type="similarity">
    <text evidence="1">Belongs to the FLZ family.</text>
</comment>
<dbReference type="GO" id="GO:0008270">
    <property type="term" value="F:zinc ion binding"/>
    <property type="evidence" value="ECO:0007669"/>
    <property type="project" value="UniProtKB-KW"/>
</dbReference>
<dbReference type="Pfam" id="PF04570">
    <property type="entry name" value="zf-FLZ"/>
    <property type="match status" value="1"/>
</dbReference>
<feature type="domain" description="FLZ-type" evidence="6">
    <location>
        <begin position="320"/>
        <end position="364"/>
    </location>
</feature>
<dbReference type="InterPro" id="IPR007650">
    <property type="entry name" value="Zf-FLZ_dom"/>
</dbReference>
<evidence type="ECO:0000256" key="3">
    <source>
        <dbReference type="ARBA" id="ARBA00022771"/>
    </source>
</evidence>
<evidence type="ECO:0000313" key="7">
    <source>
        <dbReference type="EMBL" id="TXG69107.1"/>
    </source>
</evidence>
<evidence type="ECO:0000256" key="5">
    <source>
        <dbReference type="SAM" id="MobiDB-lite"/>
    </source>
</evidence>
<protein>
    <recommendedName>
        <fullName evidence="6">FLZ-type domain-containing protein</fullName>
    </recommendedName>
</protein>
<keyword evidence="3" id="KW-0863">Zinc-finger</keyword>
<accession>A0A5C7IID4</accession>